<feature type="domain" description="ABC transporter" evidence="4">
    <location>
        <begin position="9"/>
        <end position="235"/>
    </location>
</feature>
<dbReference type="InterPro" id="IPR051782">
    <property type="entry name" value="ABC_Transporter_VariousFunc"/>
</dbReference>
<evidence type="ECO:0000259" key="4">
    <source>
        <dbReference type="PROSITE" id="PS50893"/>
    </source>
</evidence>
<dbReference type="PROSITE" id="PS50893">
    <property type="entry name" value="ABC_TRANSPORTER_2"/>
    <property type="match status" value="1"/>
</dbReference>
<dbReference type="EC" id="3.6.3.-" evidence="5"/>
<keyword evidence="2" id="KW-0547">Nucleotide-binding</keyword>
<dbReference type="KEGG" id="amuc:Pan181_05290"/>
<keyword evidence="3 5" id="KW-0067">ATP-binding</keyword>
<name>A0A518AHZ1_9BACT</name>
<dbReference type="OrthoDB" id="9795548at2"/>
<dbReference type="EMBL" id="CP036278">
    <property type="protein sequence ID" value="QDU54348.1"/>
    <property type="molecule type" value="Genomic_DNA"/>
</dbReference>
<dbReference type="InterPro" id="IPR003593">
    <property type="entry name" value="AAA+_ATPase"/>
</dbReference>
<dbReference type="GO" id="GO:0016887">
    <property type="term" value="F:ATP hydrolysis activity"/>
    <property type="evidence" value="ECO:0007669"/>
    <property type="project" value="InterPro"/>
</dbReference>
<reference evidence="5 6" key="1">
    <citation type="submission" date="2019-02" db="EMBL/GenBank/DDBJ databases">
        <title>Deep-cultivation of Planctomycetes and their phenomic and genomic characterization uncovers novel biology.</title>
        <authorList>
            <person name="Wiegand S."/>
            <person name="Jogler M."/>
            <person name="Boedeker C."/>
            <person name="Pinto D."/>
            <person name="Vollmers J."/>
            <person name="Rivas-Marin E."/>
            <person name="Kohn T."/>
            <person name="Peeters S.H."/>
            <person name="Heuer A."/>
            <person name="Rast P."/>
            <person name="Oberbeckmann S."/>
            <person name="Bunk B."/>
            <person name="Jeske O."/>
            <person name="Meyerdierks A."/>
            <person name="Storesund J.E."/>
            <person name="Kallscheuer N."/>
            <person name="Luecker S."/>
            <person name="Lage O.M."/>
            <person name="Pohl T."/>
            <person name="Merkel B.J."/>
            <person name="Hornburger P."/>
            <person name="Mueller R.-W."/>
            <person name="Bruemmer F."/>
            <person name="Labrenz M."/>
            <person name="Spormann A.M."/>
            <person name="Op den Camp H."/>
            <person name="Overmann J."/>
            <person name="Amann R."/>
            <person name="Jetten M.S.M."/>
            <person name="Mascher T."/>
            <person name="Medema M.H."/>
            <person name="Devos D.P."/>
            <person name="Kaster A.-K."/>
            <person name="Ovreas L."/>
            <person name="Rohde M."/>
            <person name="Galperin M.Y."/>
            <person name="Jogler C."/>
        </authorList>
    </citation>
    <scope>NUCLEOTIDE SEQUENCE [LARGE SCALE GENOMIC DNA]</scope>
    <source>
        <strain evidence="5 6">Pan181</strain>
    </source>
</reference>
<dbReference type="Proteomes" id="UP000315750">
    <property type="component" value="Chromosome"/>
</dbReference>
<organism evidence="5 6">
    <name type="scientific">Aeoliella mucimassa</name>
    <dbReference type="NCBI Taxonomy" id="2527972"/>
    <lineage>
        <taxon>Bacteria</taxon>
        <taxon>Pseudomonadati</taxon>
        <taxon>Planctomycetota</taxon>
        <taxon>Planctomycetia</taxon>
        <taxon>Pirellulales</taxon>
        <taxon>Lacipirellulaceae</taxon>
        <taxon>Aeoliella</taxon>
    </lineage>
</organism>
<dbReference type="SMART" id="SM00382">
    <property type="entry name" value="AAA"/>
    <property type="match status" value="1"/>
</dbReference>
<protein>
    <submittedName>
        <fullName evidence="5">Putative ABC transporter ATP-binding protein YxlF</fullName>
        <ecNumber evidence="5">3.6.3.-</ecNumber>
    </submittedName>
</protein>
<dbReference type="PANTHER" id="PTHR42939">
    <property type="entry name" value="ABC TRANSPORTER ATP-BINDING PROTEIN ALBC-RELATED"/>
    <property type="match status" value="1"/>
</dbReference>
<evidence type="ECO:0000256" key="3">
    <source>
        <dbReference type="ARBA" id="ARBA00022840"/>
    </source>
</evidence>
<accession>A0A518AHZ1</accession>
<evidence type="ECO:0000256" key="2">
    <source>
        <dbReference type="ARBA" id="ARBA00022741"/>
    </source>
</evidence>
<gene>
    <name evidence="5" type="primary">yxlF_1</name>
    <name evidence="5" type="ORF">Pan181_05290</name>
</gene>
<dbReference type="InterPro" id="IPR003439">
    <property type="entry name" value="ABC_transporter-like_ATP-bd"/>
</dbReference>
<dbReference type="Gene3D" id="3.40.50.300">
    <property type="entry name" value="P-loop containing nucleotide triphosphate hydrolases"/>
    <property type="match status" value="1"/>
</dbReference>
<dbReference type="GO" id="GO:0005524">
    <property type="term" value="F:ATP binding"/>
    <property type="evidence" value="ECO:0007669"/>
    <property type="project" value="UniProtKB-KW"/>
</dbReference>
<dbReference type="RefSeq" id="WP_145245342.1">
    <property type="nucleotide sequence ID" value="NZ_CP036278.1"/>
</dbReference>
<keyword evidence="6" id="KW-1185">Reference proteome</keyword>
<evidence type="ECO:0000313" key="5">
    <source>
        <dbReference type="EMBL" id="QDU54348.1"/>
    </source>
</evidence>
<keyword evidence="5" id="KW-0378">Hydrolase</keyword>
<dbReference type="Pfam" id="PF00005">
    <property type="entry name" value="ABC_tran"/>
    <property type="match status" value="1"/>
</dbReference>
<dbReference type="SUPFAM" id="SSF52540">
    <property type="entry name" value="P-loop containing nucleoside triphosphate hydrolases"/>
    <property type="match status" value="1"/>
</dbReference>
<dbReference type="CDD" id="cd03230">
    <property type="entry name" value="ABC_DR_subfamily_A"/>
    <property type="match status" value="1"/>
</dbReference>
<dbReference type="AlphaFoldDB" id="A0A518AHZ1"/>
<dbReference type="PANTHER" id="PTHR42939:SF1">
    <property type="entry name" value="ABC TRANSPORTER ATP-BINDING PROTEIN ALBC-RELATED"/>
    <property type="match status" value="1"/>
</dbReference>
<keyword evidence="1" id="KW-0813">Transport</keyword>
<proteinExistence type="predicted"/>
<dbReference type="InterPro" id="IPR027417">
    <property type="entry name" value="P-loop_NTPase"/>
</dbReference>
<evidence type="ECO:0000256" key="1">
    <source>
        <dbReference type="ARBA" id="ARBA00022448"/>
    </source>
</evidence>
<sequence length="311" mass="34237">MNDTARFPVIADRLSKSFTDKPVLTNLDLAIEPGTVLGLLGANGSGKTTLIKCLLGLLRPSGGQATVFGDPAWDLSAATKERIGYVPQEVATYPWMRVRHVIDYTAAFYPKWNRQLVADLCQRWRLPLDDRSGTLSVGQLQTLGIVLAMGHEPELLILDEPVASLDPSARREFLRMLIDLVDHPNRTVLFSTHITSDLERVASKIALLREGHIEFCGDLDLLKDRVKRLRIMADHDLPASFGIAGALSCQVDGRMAVATVADLSPDDIEAIRTTWKADVTVSDLNLEEIFVELHEHNAPRLAETELTGAIG</sequence>
<evidence type="ECO:0000313" key="6">
    <source>
        <dbReference type="Proteomes" id="UP000315750"/>
    </source>
</evidence>